<organism evidence="1 2">
    <name type="scientific">Bauhinia variegata</name>
    <name type="common">Purple orchid tree</name>
    <name type="synonym">Phanera variegata</name>
    <dbReference type="NCBI Taxonomy" id="167791"/>
    <lineage>
        <taxon>Eukaryota</taxon>
        <taxon>Viridiplantae</taxon>
        <taxon>Streptophyta</taxon>
        <taxon>Embryophyta</taxon>
        <taxon>Tracheophyta</taxon>
        <taxon>Spermatophyta</taxon>
        <taxon>Magnoliopsida</taxon>
        <taxon>eudicotyledons</taxon>
        <taxon>Gunneridae</taxon>
        <taxon>Pentapetalae</taxon>
        <taxon>rosids</taxon>
        <taxon>fabids</taxon>
        <taxon>Fabales</taxon>
        <taxon>Fabaceae</taxon>
        <taxon>Cercidoideae</taxon>
        <taxon>Cercideae</taxon>
        <taxon>Bauhiniinae</taxon>
        <taxon>Bauhinia</taxon>
    </lineage>
</organism>
<proteinExistence type="predicted"/>
<accession>A0ACB9PS88</accession>
<dbReference type="EMBL" id="CM039428">
    <property type="protein sequence ID" value="KAI4351393.1"/>
    <property type="molecule type" value="Genomic_DNA"/>
</dbReference>
<dbReference type="Proteomes" id="UP000828941">
    <property type="component" value="Chromosome 3"/>
</dbReference>
<keyword evidence="2" id="KW-1185">Reference proteome</keyword>
<protein>
    <submittedName>
        <fullName evidence="1">Uncharacterized protein</fullName>
    </submittedName>
</protein>
<evidence type="ECO:0000313" key="1">
    <source>
        <dbReference type="EMBL" id="KAI4351393.1"/>
    </source>
</evidence>
<comment type="caution">
    <text evidence="1">The sequence shown here is derived from an EMBL/GenBank/DDBJ whole genome shotgun (WGS) entry which is preliminary data.</text>
</comment>
<evidence type="ECO:0000313" key="2">
    <source>
        <dbReference type="Proteomes" id="UP000828941"/>
    </source>
</evidence>
<reference evidence="1 2" key="1">
    <citation type="journal article" date="2022" name="DNA Res.">
        <title>Chromosomal-level genome assembly of the orchid tree Bauhinia variegata (Leguminosae; Cercidoideae) supports the allotetraploid origin hypothesis of Bauhinia.</title>
        <authorList>
            <person name="Zhong Y."/>
            <person name="Chen Y."/>
            <person name="Zheng D."/>
            <person name="Pang J."/>
            <person name="Liu Y."/>
            <person name="Luo S."/>
            <person name="Meng S."/>
            <person name="Qian L."/>
            <person name="Wei D."/>
            <person name="Dai S."/>
            <person name="Zhou R."/>
        </authorList>
    </citation>
    <scope>NUCLEOTIDE SEQUENCE [LARGE SCALE GENOMIC DNA]</scope>
    <source>
        <strain evidence="1">BV-YZ2020</strain>
    </source>
</reference>
<name>A0ACB9PS88_BAUVA</name>
<gene>
    <name evidence="1" type="ORF">L6164_005762</name>
</gene>
<sequence length="102" mass="11311">MPNPLFKLVLVHGKPLPSAVGLIGLGVAQVLPIVDADLKRIASKVTEKAKEFCTTKSVIITFSCSILLCHLSSHHYHLSCLILSYPNFIHRILVDFYDSPRN</sequence>